<proteinExistence type="predicted"/>
<comment type="caution">
    <text evidence="1">The sequence shown here is derived from an EMBL/GenBank/DDBJ whole genome shotgun (WGS) entry which is preliminary data.</text>
</comment>
<accession>A0A096PDQ7</accession>
<dbReference type="AlphaFoldDB" id="A0A096PDQ7"/>
<gene>
    <name evidence="1" type="ORF">BN849_0040860</name>
</gene>
<organism evidence="1">
    <name type="scientific">Fusarium pseudograminearum CS5834</name>
    <dbReference type="NCBI Taxonomy" id="1318459"/>
    <lineage>
        <taxon>Eukaryota</taxon>
        <taxon>Fungi</taxon>
        <taxon>Dikarya</taxon>
        <taxon>Ascomycota</taxon>
        <taxon>Pezizomycotina</taxon>
        <taxon>Sordariomycetes</taxon>
        <taxon>Hypocreomycetidae</taxon>
        <taxon>Hypocreales</taxon>
        <taxon>Nectriaceae</taxon>
        <taxon>Fusarium</taxon>
    </lineage>
</organism>
<sequence length="121" mass="13992">MIPFVSTSPIPDTPEMYVLTVDEIRELSNGHTYFSTLVKLQNLSRSELGRYLENQDFQYWLHHDVGVKTGDCRRDIVFMIQAWVKEGWLRILNMTTPAECLTVENEDTGGFKFYGDNLIAL</sequence>
<dbReference type="EMBL" id="CBMF010000249">
    <property type="protein sequence ID" value="CEG03200.1"/>
    <property type="molecule type" value="Genomic_DNA"/>
</dbReference>
<reference evidence="1" key="1">
    <citation type="submission" date="2013-05" db="EMBL/GenBank/DDBJ databases">
        <title>Draft genome sequences of six wheat associated Fusarium spp. isolates.</title>
        <authorList>
            <person name="Moolhuijzen P.M."/>
            <person name="Manners J.M."/>
            <person name="Wilcox S."/>
            <person name="Bellgard M.I."/>
            <person name="Gardiner D.M."/>
        </authorList>
    </citation>
    <scope>NUCLEOTIDE SEQUENCE</scope>
    <source>
        <strain evidence="1">CS5834</strain>
        <strain evidence="1">CS5834</strain>
    </source>
</reference>
<protein>
    <submittedName>
        <fullName evidence="1">WGS project CBMF000000000 data, contig CS5834_c000251</fullName>
    </submittedName>
</protein>
<evidence type="ECO:0000313" key="1">
    <source>
        <dbReference type="EMBL" id="CEG03200.1"/>
    </source>
</evidence>
<name>A0A096PDQ7_FUSPS</name>